<keyword evidence="2" id="KW-1185">Reference proteome</keyword>
<gene>
    <name evidence="1" type="ORF">SAMN05661003_11431</name>
</gene>
<dbReference type="RefSeq" id="WP_092079590.1">
    <property type="nucleotide sequence ID" value="NZ_FNAQ01000014.1"/>
</dbReference>
<protein>
    <recommendedName>
        <fullName evidence="3">DUF4388 domain-containing protein</fullName>
    </recommendedName>
</protein>
<dbReference type="Proteomes" id="UP000243205">
    <property type="component" value="Unassembled WGS sequence"/>
</dbReference>
<reference evidence="2" key="1">
    <citation type="submission" date="2016-10" db="EMBL/GenBank/DDBJ databases">
        <authorList>
            <person name="Varghese N."/>
            <person name="Submissions S."/>
        </authorList>
    </citation>
    <scope>NUCLEOTIDE SEQUENCE [LARGE SCALE GENOMIC DNA]</scope>
    <source>
        <strain evidence="2">DSM 8987</strain>
    </source>
</reference>
<dbReference type="OrthoDB" id="5392475at2"/>
<evidence type="ECO:0000313" key="2">
    <source>
        <dbReference type="Proteomes" id="UP000243205"/>
    </source>
</evidence>
<dbReference type="AlphaFoldDB" id="A0A1G7DKJ8"/>
<sequence>MRLLPRGRSVKSGLDAARLKMPETLVKLASSGLTGTIGFDGDDQCGVLCCEEGQIVAALWQQDDQRHSGVAALQAIFRLLQSRSCPLQLYRFDADVLPLLQQVCHGEHLACGQVLDWLDVDRLLAELRRTAFTGALRLYSARQLCLIFYRDGRPSGFCPDDAGGLTRRLELHNSVALEPDGRFDLIRSVARPDRLAGSTTGAGLEKLWLGVWRQLNP</sequence>
<proteinExistence type="predicted"/>
<evidence type="ECO:0000313" key="1">
    <source>
        <dbReference type="EMBL" id="SDE52029.1"/>
    </source>
</evidence>
<evidence type="ECO:0008006" key="3">
    <source>
        <dbReference type="Google" id="ProtNLM"/>
    </source>
</evidence>
<organism evidence="1 2">
    <name type="scientific">Desulfuromonas thiophila</name>
    <dbReference type="NCBI Taxonomy" id="57664"/>
    <lineage>
        <taxon>Bacteria</taxon>
        <taxon>Pseudomonadati</taxon>
        <taxon>Thermodesulfobacteriota</taxon>
        <taxon>Desulfuromonadia</taxon>
        <taxon>Desulfuromonadales</taxon>
        <taxon>Desulfuromonadaceae</taxon>
        <taxon>Desulfuromonas</taxon>
    </lineage>
</organism>
<dbReference type="EMBL" id="FNAQ01000014">
    <property type="protein sequence ID" value="SDE52029.1"/>
    <property type="molecule type" value="Genomic_DNA"/>
</dbReference>
<accession>A0A1G7DKJ8</accession>
<name>A0A1G7DKJ8_9BACT</name>